<sequence length="375" mass="41895">MMATEQGQRRREPYSISQNRQLRHGSKFQSDIQSQNSQQETTKPNTPSFDPRILVGNEPYVHGTDVYIDRTAGDTFTGRRDAYNQEHVATPKDQFTMAQLAGSKGSFTFSHIGDLKDPSTQYTAAKYGGMIGYAKLPKAEEFPFTQGCDFYLGPPAVPGHAQGDISYNNWQPREFSLYQENRLGGNDSVNSTVDGDSVDDVDDSIGPDGTQPPANKRDPIYTAISGLKWKAKSKKWVVRWDNPITNRRVYKYFSGIRYGFMGAHKRAKYYLEFLNASVGRLDAPSIGNPFCRRTEGPPKGKANKGLMRKLMNKNRVESMIKPVAMAYGYNENLPYSHHVGYNIGTPSATCDQPKYAYGSSINDPYCLMDSGIGGY</sequence>
<evidence type="ECO:0000256" key="5">
    <source>
        <dbReference type="ARBA" id="ARBA00023242"/>
    </source>
</evidence>
<evidence type="ECO:0000256" key="1">
    <source>
        <dbReference type="ARBA" id="ARBA00004123"/>
    </source>
</evidence>
<keyword evidence="2" id="KW-0805">Transcription regulation</keyword>
<keyword evidence="3" id="KW-0238">DNA-binding</keyword>
<evidence type="ECO:0000256" key="2">
    <source>
        <dbReference type="ARBA" id="ARBA00023015"/>
    </source>
</evidence>
<dbReference type="Proteomes" id="UP001195914">
    <property type="component" value="Unassembled WGS sequence"/>
</dbReference>
<evidence type="ECO:0000259" key="7">
    <source>
        <dbReference type="Pfam" id="PF00847"/>
    </source>
</evidence>
<feature type="compositionally biased region" description="Polar residues" evidence="6">
    <location>
        <begin position="27"/>
        <end position="48"/>
    </location>
</feature>
<keyword evidence="5" id="KW-0539">Nucleus</keyword>
<comment type="caution">
    <text evidence="8">The sequence shown here is derived from an EMBL/GenBank/DDBJ whole genome shotgun (WGS) entry which is preliminary data.</text>
</comment>
<name>A0AAD9G7M1_BABDI</name>
<gene>
    <name evidence="8" type="ORF">X943_003058</name>
</gene>
<organism evidence="8 9">
    <name type="scientific">Babesia divergens</name>
    <dbReference type="NCBI Taxonomy" id="32595"/>
    <lineage>
        <taxon>Eukaryota</taxon>
        <taxon>Sar</taxon>
        <taxon>Alveolata</taxon>
        <taxon>Apicomplexa</taxon>
        <taxon>Aconoidasida</taxon>
        <taxon>Piroplasmida</taxon>
        <taxon>Babesiidae</taxon>
        <taxon>Babesia</taxon>
    </lineage>
</organism>
<proteinExistence type="predicted"/>
<comment type="subcellular location">
    <subcellularLocation>
        <location evidence="1">Nucleus</location>
    </subcellularLocation>
</comment>
<evidence type="ECO:0000313" key="8">
    <source>
        <dbReference type="EMBL" id="KAK1933300.1"/>
    </source>
</evidence>
<reference evidence="8" key="2">
    <citation type="submission" date="2021-05" db="EMBL/GenBank/DDBJ databases">
        <authorList>
            <person name="Pain A."/>
        </authorList>
    </citation>
    <scope>NUCLEOTIDE SEQUENCE</scope>
    <source>
        <strain evidence="8">1802A</strain>
    </source>
</reference>
<evidence type="ECO:0000313" key="9">
    <source>
        <dbReference type="Proteomes" id="UP001195914"/>
    </source>
</evidence>
<evidence type="ECO:0000256" key="3">
    <source>
        <dbReference type="ARBA" id="ARBA00023125"/>
    </source>
</evidence>
<evidence type="ECO:0000256" key="4">
    <source>
        <dbReference type="ARBA" id="ARBA00023163"/>
    </source>
</evidence>
<dbReference type="AlphaFoldDB" id="A0AAD9G7M1"/>
<accession>A0AAD9G7M1</accession>
<feature type="compositionally biased region" description="Acidic residues" evidence="6">
    <location>
        <begin position="196"/>
        <end position="205"/>
    </location>
</feature>
<keyword evidence="4" id="KW-0804">Transcription</keyword>
<feature type="domain" description="AP2/ERF" evidence="7">
    <location>
        <begin position="223"/>
        <end position="276"/>
    </location>
</feature>
<reference evidence="8" key="1">
    <citation type="journal article" date="2014" name="Nucleic Acids Res.">
        <title>The evolutionary dynamics of variant antigen genes in Babesia reveal a history of genomic innovation underlying host-parasite interaction.</title>
        <authorList>
            <person name="Jackson A.P."/>
            <person name="Otto T.D."/>
            <person name="Darby A."/>
            <person name="Ramaprasad A."/>
            <person name="Xia D."/>
            <person name="Echaide I.E."/>
            <person name="Farber M."/>
            <person name="Gahlot S."/>
            <person name="Gamble J."/>
            <person name="Gupta D."/>
            <person name="Gupta Y."/>
            <person name="Jackson L."/>
            <person name="Malandrin L."/>
            <person name="Malas T.B."/>
            <person name="Moussa E."/>
            <person name="Nair M."/>
            <person name="Reid A.J."/>
            <person name="Sanders M."/>
            <person name="Sharma J."/>
            <person name="Tracey A."/>
            <person name="Quail M.A."/>
            <person name="Weir W."/>
            <person name="Wastling J.M."/>
            <person name="Hall N."/>
            <person name="Willadsen P."/>
            <person name="Lingelbach K."/>
            <person name="Shiels B."/>
            <person name="Tait A."/>
            <person name="Berriman M."/>
            <person name="Allred D.R."/>
            <person name="Pain A."/>
        </authorList>
    </citation>
    <scope>NUCLEOTIDE SEQUENCE</scope>
    <source>
        <strain evidence="8">1802A</strain>
    </source>
</reference>
<dbReference type="InterPro" id="IPR001471">
    <property type="entry name" value="AP2/ERF_dom"/>
</dbReference>
<keyword evidence="9" id="KW-1185">Reference proteome</keyword>
<protein>
    <recommendedName>
        <fullName evidence="7">AP2/ERF domain-containing protein</fullName>
    </recommendedName>
</protein>
<dbReference type="GO" id="GO:0003677">
    <property type="term" value="F:DNA binding"/>
    <property type="evidence" value="ECO:0007669"/>
    <property type="project" value="UniProtKB-KW"/>
</dbReference>
<dbReference type="GO" id="GO:0003700">
    <property type="term" value="F:DNA-binding transcription factor activity"/>
    <property type="evidence" value="ECO:0007669"/>
    <property type="project" value="InterPro"/>
</dbReference>
<dbReference type="Pfam" id="PF00847">
    <property type="entry name" value="AP2"/>
    <property type="match status" value="1"/>
</dbReference>
<evidence type="ECO:0000256" key="6">
    <source>
        <dbReference type="SAM" id="MobiDB-lite"/>
    </source>
</evidence>
<feature type="region of interest" description="Disordered" evidence="6">
    <location>
        <begin position="1"/>
        <end position="53"/>
    </location>
</feature>
<feature type="region of interest" description="Disordered" evidence="6">
    <location>
        <begin position="186"/>
        <end position="217"/>
    </location>
</feature>
<dbReference type="EMBL" id="JAHBMH010000073">
    <property type="protein sequence ID" value="KAK1933300.1"/>
    <property type="molecule type" value="Genomic_DNA"/>
</dbReference>
<dbReference type="GO" id="GO:0005634">
    <property type="term" value="C:nucleus"/>
    <property type="evidence" value="ECO:0007669"/>
    <property type="project" value="UniProtKB-SubCell"/>
</dbReference>